<keyword evidence="2" id="KW-0479">Metal-binding</keyword>
<sequence length="83" mass="9169">MAEKLSEEQVAEFKEAFSSVDKNGDGTINTQELGAVMQALGHSLSEAELNELITRVDSDGDGWCHVCTRDPNQRTRATEKWSV</sequence>
<keyword evidence="4" id="KW-0106">Calcium</keyword>
<organism evidence="6">
    <name type="scientific">Equus asinus asinus</name>
    <dbReference type="NCBI Taxonomy" id="83772"/>
    <lineage>
        <taxon>Eukaryota</taxon>
        <taxon>Metazoa</taxon>
        <taxon>Chordata</taxon>
        <taxon>Craniata</taxon>
        <taxon>Vertebrata</taxon>
        <taxon>Euteleostomi</taxon>
        <taxon>Mammalia</taxon>
        <taxon>Eutheria</taxon>
        <taxon>Laurasiatheria</taxon>
        <taxon>Perissodactyla</taxon>
        <taxon>Equidae</taxon>
        <taxon>Equus</taxon>
    </lineage>
</organism>
<evidence type="ECO:0000259" key="5">
    <source>
        <dbReference type="PROSITE" id="PS50222"/>
    </source>
</evidence>
<evidence type="ECO:0000256" key="2">
    <source>
        <dbReference type="ARBA" id="ARBA00022723"/>
    </source>
</evidence>
<dbReference type="SUPFAM" id="SSF47473">
    <property type="entry name" value="EF-hand"/>
    <property type="match status" value="1"/>
</dbReference>
<feature type="domain" description="EF-hand" evidence="5">
    <location>
        <begin position="8"/>
        <end position="43"/>
    </location>
</feature>
<keyword evidence="3" id="KW-0677">Repeat</keyword>
<proteinExistence type="inferred from homology"/>
<dbReference type="InterPro" id="IPR018247">
    <property type="entry name" value="EF_Hand_1_Ca_BS"/>
</dbReference>
<reference evidence="6" key="1">
    <citation type="submission" date="2023-03" db="UniProtKB">
        <authorList>
            <consortium name="Ensembl"/>
        </authorList>
    </citation>
    <scope>IDENTIFICATION</scope>
</reference>
<evidence type="ECO:0000313" key="6">
    <source>
        <dbReference type="Ensembl" id="ENSEASP00005028200.1"/>
    </source>
</evidence>
<evidence type="ECO:0000256" key="4">
    <source>
        <dbReference type="ARBA" id="ARBA00022837"/>
    </source>
</evidence>
<dbReference type="InterPro" id="IPR050230">
    <property type="entry name" value="CALM/Myosin/TropC-like"/>
</dbReference>
<dbReference type="SMART" id="SM00054">
    <property type="entry name" value="EFh"/>
    <property type="match status" value="1"/>
</dbReference>
<dbReference type="InterPro" id="IPR002048">
    <property type="entry name" value="EF_hand_dom"/>
</dbReference>
<dbReference type="Gene3D" id="1.10.238.10">
    <property type="entry name" value="EF-hand"/>
    <property type="match status" value="1"/>
</dbReference>
<dbReference type="GO" id="GO:0005509">
    <property type="term" value="F:calcium ion binding"/>
    <property type="evidence" value="ECO:0007669"/>
    <property type="project" value="InterPro"/>
</dbReference>
<evidence type="ECO:0000256" key="1">
    <source>
        <dbReference type="ARBA" id="ARBA00009763"/>
    </source>
</evidence>
<name>A0A8C4MUG2_EQUAS</name>
<dbReference type="PROSITE" id="PS50222">
    <property type="entry name" value="EF_HAND_2"/>
    <property type="match status" value="1"/>
</dbReference>
<dbReference type="CDD" id="cd00051">
    <property type="entry name" value="EFh"/>
    <property type="match status" value="1"/>
</dbReference>
<evidence type="ECO:0000256" key="3">
    <source>
        <dbReference type="ARBA" id="ARBA00022737"/>
    </source>
</evidence>
<dbReference type="Ensembl" id="ENSEAST00005030626.1">
    <property type="protein sequence ID" value="ENSEASP00005028200.1"/>
    <property type="gene ID" value="ENSEASG00005019171.1"/>
</dbReference>
<dbReference type="PANTHER" id="PTHR23048:SF0">
    <property type="entry name" value="CALMODULIN LIKE 3"/>
    <property type="match status" value="1"/>
</dbReference>
<dbReference type="OMA" id="KERRIVM"/>
<dbReference type="PANTHER" id="PTHR23048">
    <property type="entry name" value="MYOSIN LIGHT CHAIN 1, 3"/>
    <property type="match status" value="1"/>
</dbReference>
<dbReference type="InterPro" id="IPR011992">
    <property type="entry name" value="EF-hand-dom_pair"/>
</dbReference>
<dbReference type="Pfam" id="PF13499">
    <property type="entry name" value="EF-hand_7"/>
    <property type="match status" value="1"/>
</dbReference>
<accession>A0A8C4MUG2</accession>
<dbReference type="GO" id="GO:0016460">
    <property type="term" value="C:myosin II complex"/>
    <property type="evidence" value="ECO:0007669"/>
    <property type="project" value="TreeGrafter"/>
</dbReference>
<dbReference type="PROSITE" id="PS00018">
    <property type="entry name" value="EF_HAND_1"/>
    <property type="match status" value="1"/>
</dbReference>
<comment type="similarity">
    <text evidence="1">Belongs to the calmodulin family.</text>
</comment>
<protein>
    <recommendedName>
        <fullName evidence="5">EF-hand domain-containing protein</fullName>
    </recommendedName>
</protein>
<dbReference type="AlphaFoldDB" id="A0A8C4MUG2"/>
<dbReference type="FunFam" id="1.10.238.10:FF:000178">
    <property type="entry name" value="Calmodulin-2 A"/>
    <property type="match status" value="1"/>
</dbReference>